<comment type="catalytic activity">
    <reaction evidence="5">
        <text>3',3'-c-di-GMP + H2O = 5'-phosphoguanylyl(3'-&gt;5')guanosine + H(+)</text>
        <dbReference type="Rhea" id="RHEA:24902"/>
        <dbReference type="ChEBI" id="CHEBI:15377"/>
        <dbReference type="ChEBI" id="CHEBI:15378"/>
        <dbReference type="ChEBI" id="CHEBI:58754"/>
        <dbReference type="ChEBI" id="CHEBI:58805"/>
        <dbReference type="EC" id="3.1.4.52"/>
    </reaction>
    <physiologicalReaction direction="left-to-right" evidence="5">
        <dbReference type="Rhea" id="RHEA:24903"/>
    </physiologicalReaction>
</comment>
<feature type="transmembrane region" description="Helical" evidence="6">
    <location>
        <begin position="50"/>
        <end position="70"/>
    </location>
</feature>
<dbReference type="InterPro" id="IPR052155">
    <property type="entry name" value="Biofilm_reg_signaling"/>
</dbReference>
<dbReference type="RefSeq" id="WP_110682425.1">
    <property type="nucleotide sequence ID" value="NZ_QJRX01000005.1"/>
</dbReference>
<evidence type="ECO:0000259" key="7">
    <source>
        <dbReference type="PROSITE" id="PS50883"/>
    </source>
</evidence>
<keyword evidence="6" id="KW-1133">Transmembrane helix</keyword>
<evidence type="ECO:0000256" key="3">
    <source>
        <dbReference type="ARBA" id="ARBA00012282"/>
    </source>
</evidence>
<dbReference type="GO" id="GO:0005886">
    <property type="term" value="C:plasma membrane"/>
    <property type="evidence" value="ECO:0007669"/>
    <property type="project" value="UniProtKB-SubCell"/>
</dbReference>
<reference evidence="9 10" key="1">
    <citation type="submission" date="2018-06" db="EMBL/GenBank/DDBJ databases">
        <title>Pseudomonas diversity within urban Lake Michigan freshwaters.</title>
        <authorList>
            <person name="Batrich M."/>
            <person name="Hatzopoulos T."/>
            <person name="Putonti C."/>
        </authorList>
    </citation>
    <scope>NUCLEOTIDE SEQUENCE [LARGE SCALE GENOMIC DNA]</scope>
    <source>
        <strain evidence="9 10">MB-090714</strain>
    </source>
</reference>
<dbReference type="NCBIfam" id="TIGR00254">
    <property type="entry name" value="GGDEF"/>
    <property type="match status" value="1"/>
</dbReference>
<dbReference type="PANTHER" id="PTHR44757:SF2">
    <property type="entry name" value="BIOFILM ARCHITECTURE MAINTENANCE PROTEIN MBAA"/>
    <property type="match status" value="1"/>
</dbReference>
<dbReference type="InterPro" id="IPR029787">
    <property type="entry name" value="Nucleotide_cyclase"/>
</dbReference>
<proteinExistence type="predicted"/>
<evidence type="ECO:0000256" key="5">
    <source>
        <dbReference type="ARBA" id="ARBA00051114"/>
    </source>
</evidence>
<evidence type="ECO:0000313" key="9">
    <source>
        <dbReference type="EMBL" id="PYC24479.1"/>
    </source>
</evidence>
<comment type="subcellular location">
    <subcellularLocation>
        <location evidence="2">Cell inner membrane</location>
    </subcellularLocation>
</comment>
<dbReference type="Pfam" id="PF00990">
    <property type="entry name" value="GGDEF"/>
    <property type="match status" value="1"/>
</dbReference>
<sequence>MTPAQAPQDQDVQGYTLERRLQARRLMQISQVSCAALLCIGLQTLVAGQWWNSGLVLGALLAVLSGIVLIRRGRVDRAIVLVLFTHLAVITLSLWHSQGLYSGALLGYPVLLIVAGMVAPLRLFIGLLLAILAAVAGLTFAALSGLQTFTPQPLGIGRLVNISALLVLGSVAVWLLANDLRITLLRLRQEILRVKDSEANFTHLAQHDALTNLPNRLLVRDRMEQAIGHARRDGKRVALLFLDLDNFKTINDSLGHDAGDELLLEVARRLREAVRDIDTVSRQGGDEFLLVLADVEELAVVSALAARLQQHLAVPFSLKGMQIVSSSSIGISLFPDDGEDFDTLLKHADTAMYQAKAAGRNTYCFFDEQMNADTRERLGLEQDLHQALSRAEFVLHYQPIVDLHDGGLLAAEGLLRWQHPRRGLIGPDLFIQVAEQSGLIVEIGEWVLDEACRQAMLWQAAGLPRCVISLNLSAVQFRRGNLEQLVAAALDRYGLPPGCLELELTESILLQDSPAFIERLQRLKALGVKLSIDDFGTGYSNLSYLQRFRVDKLKIDQSFVRMLTANPQDQAIVTAIVQMARSLGLHTTAEGIEDEATRQRLADLGCDQGQGYLFARPMSAADFTLFARGQAVPA</sequence>
<dbReference type="Pfam" id="PF00563">
    <property type="entry name" value="EAL"/>
    <property type="match status" value="1"/>
</dbReference>
<dbReference type="Gene3D" id="3.20.20.450">
    <property type="entry name" value="EAL domain"/>
    <property type="match status" value="1"/>
</dbReference>
<dbReference type="InterPro" id="IPR043128">
    <property type="entry name" value="Rev_trsase/Diguanyl_cyclase"/>
</dbReference>
<organism evidence="9 10">
    <name type="scientific">Aquipseudomonas alcaligenes</name>
    <name type="common">Pseudomonas alcaligenes</name>
    <dbReference type="NCBI Taxonomy" id="43263"/>
    <lineage>
        <taxon>Bacteria</taxon>
        <taxon>Pseudomonadati</taxon>
        <taxon>Pseudomonadota</taxon>
        <taxon>Gammaproteobacteria</taxon>
        <taxon>Pseudomonadales</taxon>
        <taxon>Pseudomonadaceae</taxon>
        <taxon>Aquipseudomonas</taxon>
    </lineage>
</organism>
<dbReference type="FunFam" id="3.20.20.450:FF:000001">
    <property type="entry name" value="Cyclic di-GMP phosphodiesterase yahA"/>
    <property type="match status" value="1"/>
</dbReference>
<dbReference type="CDD" id="cd01949">
    <property type="entry name" value="GGDEF"/>
    <property type="match status" value="1"/>
</dbReference>
<evidence type="ECO:0000256" key="6">
    <source>
        <dbReference type="SAM" id="Phobius"/>
    </source>
</evidence>
<dbReference type="PROSITE" id="PS50883">
    <property type="entry name" value="EAL"/>
    <property type="match status" value="1"/>
</dbReference>
<evidence type="ECO:0000256" key="4">
    <source>
        <dbReference type="ARBA" id="ARBA00022636"/>
    </source>
</evidence>
<keyword evidence="4" id="KW-0973">c-di-GMP</keyword>
<evidence type="ECO:0000313" key="10">
    <source>
        <dbReference type="Proteomes" id="UP000248146"/>
    </source>
</evidence>
<dbReference type="CDD" id="cd01948">
    <property type="entry name" value="EAL"/>
    <property type="match status" value="1"/>
</dbReference>
<dbReference type="InterPro" id="IPR000160">
    <property type="entry name" value="GGDEF_dom"/>
</dbReference>
<dbReference type="SUPFAM" id="SSF55073">
    <property type="entry name" value="Nucleotide cyclase"/>
    <property type="match status" value="1"/>
</dbReference>
<feature type="transmembrane region" description="Helical" evidence="6">
    <location>
        <begin position="124"/>
        <end position="143"/>
    </location>
</feature>
<feature type="transmembrane region" description="Helical" evidence="6">
    <location>
        <begin position="155"/>
        <end position="177"/>
    </location>
</feature>
<dbReference type="InterPro" id="IPR001633">
    <property type="entry name" value="EAL_dom"/>
</dbReference>
<dbReference type="FunFam" id="3.30.70.270:FF:000001">
    <property type="entry name" value="Diguanylate cyclase domain protein"/>
    <property type="match status" value="1"/>
</dbReference>
<evidence type="ECO:0000256" key="2">
    <source>
        <dbReference type="ARBA" id="ARBA00004533"/>
    </source>
</evidence>
<comment type="caution">
    <text evidence="9">The sequence shown here is derived from an EMBL/GenBank/DDBJ whole genome shotgun (WGS) entry which is preliminary data.</text>
</comment>
<dbReference type="GO" id="GO:0071732">
    <property type="term" value="P:cellular response to nitric oxide"/>
    <property type="evidence" value="ECO:0007669"/>
    <property type="project" value="UniProtKB-ARBA"/>
</dbReference>
<dbReference type="EC" id="3.1.4.52" evidence="3"/>
<name>A0A2V4KVS8_AQUAC</name>
<dbReference type="SMART" id="SM00052">
    <property type="entry name" value="EAL"/>
    <property type="match status" value="1"/>
</dbReference>
<feature type="transmembrane region" description="Helical" evidence="6">
    <location>
        <begin position="26"/>
        <end position="44"/>
    </location>
</feature>
<comment type="cofactor">
    <cofactor evidence="1">
        <name>Mg(2+)</name>
        <dbReference type="ChEBI" id="CHEBI:18420"/>
    </cofactor>
</comment>
<dbReference type="SMART" id="SM00267">
    <property type="entry name" value="GGDEF"/>
    <property type="match status" value="1"/>
</dbReference>
<protein>
    <recommendedName>
        <fullName evidence="3">cyclic-guanylate-specific phosphodiesterase</fullName>
        <ecNumber evidence="3">3.1.4.52</ecNumber>
    </recommendedName>
</protein>
<keyword evidence="6" id="KW-0472">Membrane</keyword>
<feature type="domain" description="GGDEF" evidence="8">
    <location>
        <begin position="235"/>
        <end position="368"/>
    </location>
</feature>
<feature type="transmembrane region" description="Helical" evidence="6">
    <location>
        <begin position="77"/>
        <end position="95"/>
    </location>
</feature>
<dbReference type="PROSITE" id="PS50887">
    <property type="entry name" value="GGDEF"/>
    <property type="match status" value="1"/>
</dbReference>
<gene>
    <name evidence="9" type="ORF">DMO17_10385</name>
</gene>
<evidence type="ECO:0000259" key="8">
    <source>
        <dbReference type="PROSITE" id="PS50887"/>
    </source>
</evidence>
<accession>A0A2V4KVS8</accession>
<dbReference type="AlphaFoldDB" id="A0A2V4KVS8"/>
<dbReference type="OrthoDB" id="9804951at2"/>
<dbReference type="GO" id="GO:0071111">
    <property type="term" value="F:cyclic-guanylate-specific phosphodiesterase activity"/>
    <property type="evidence" value="ECO:0007669"/>
    <property type="project" value="UniProtKB-EC"/>
</dbReference>
<dbReference type="Proteomes" id="UP000248146">
    <property type="component" value="Unassembled WGS sequence"/>
</dbReference>
<dbReference type="EMBL" id="QJRX01000005">
    <property type="protein sequence ID" value="PYC24479.1"/>
    <property type="molecule type" value="Genomic_DNA"/>
</dbReference>
<keyword evidence="6" id="KW-0812">Transmembrane</keyword>
<dbReference type="PANTHER" id="PTHR44757">
    <property type="entry name" value="DIGUANYLATE CYCLASE DGCP"/>
    <property type="match status" value="1"/>
</dbReference>
<feature type="domain" description="EAL" evidence="7">
    <location>
        <begin position="377"/>
        <end position="631"/>
    </location>
</feature>
<dbReference type="InterPro" id="IPR035919">
    <property type="entry name" value="EAL_sf"/>
</dbReference>
<dbReference type="SUPFAM" id="SSF141868">
    <property type="entry name" value="EAL domain-like"/>
    <property type="match status" value="1"/>
</dbReference>
<evidence type="ECO:0000256" key="1">
    <source>
        <dbReference type="ARBA" id="ARBA00001946"/>
    </source>
</evidence>
<dbReference type="Gene3D" id="3.30.70.270">
    <property type="match status" value="1"/>
</dbReference>